<proteinExistence type="predicted"/>
<dbReference type="PANTHER" id="PTHR24379:SF121">
    <property type="entry name" value="C2H2-TYPE DOMAIN-CONTAINING PROTEIN"/>
    <property type="match status" value="1"/>
</dbReference>
<evidence type="ECO:0000259" key="10">
    <source>
        <dbReference type="PROSITE" id="PS51915"/>
    </source>
</evidence>
<evidence type="ECO:0000256" key="1">
    <source>
        <dbReference type="ARBA" id="ARBA00004123"/>
    </source>
</evidence>
<dbReference type="InterPro" id="IPR056438">
    <property type="entry name" value="Znf-C2H2_CTCF"/>
</dbReference>
<dbReference type="AlphaFoldDB" id="D2A461"/>
<dbReference type="PANTHER" id="PTHR24379">
    <property type="entry name" value="KRAB AND ZINC FINGER DOMAIN-CONTAINING"/>
    <property type="match status" value="1"/>
</dbReference>
<keyword evidence="6" id="KW-0539">Nucleus</keyword>
<dbReference type="PROSITE" id="PS50157">
    <property type="entry name" value="ZINC_FINGER_C2H2_2"/>
    <property type="match status" value="3"/>
</dbReference>
<dbReference type="InterPro" id="IPR013087">
    <property type="entry name" value="Znf_C2H2_type"/>
</dbReference>
<sequence length="314" mass="36386">MSIICRTCLQIVDKSTFYYIDTFDNSQISNTVPKDVLQVCVPEMDLYISEQPGICSDCLNMFETFYNFKNKCLASEDKILSYFKRNKLDPQSKVNLSCVVYDVDDNETNKKLAQLETSPEIDIIKLNGAPKPIRAQPDDKEVLLLTCNQCSFATMDKTKLITHKCLPTPCSEKYKCPYCEYSTSRRYRLSYHVNAKHTKTNWYHCTQCEYKTTDSSSLRRHLKVVHVEREGTAVVTCSTCYFTTTSQVALQRHKVAKHGPPMHQCTICSYQTKDKSNFRKHQYVHGDKPKKCTKCSYQCVSPYQLEKHYKRSHV</sequence>
<dbReference type="SMART" id="SM00355">
    <property type="entry name" value="ZnF_C2H2"/>
    <property type="match status" value="6"/>
</dbReference>
<dbReference type="HOGENOM" id="CLU_886618_0_0_1"/>
<name>D2A461_TRICA</name>
<dbReference type="InterPro" id="IPR012934">
    <property type="entry name" value="Znf_AD"/>
</dbReference>
<dbReference type="GO" id="GO:0008270">
    <property type="term" value="F:zinc ion binding"/>
    <property type="evidence" value="ECO:0007669"/>
    <property type="project" value="UniProtKB-UniRule"/>
</dbReference>
<dbReference type="KEGG" id="tca:103313469"/>
<dbReference type="Gene3D" id="3.40.1800.20">
    <property type="match status" value="1"/>
</dbReference>
<organism evidence="11 12">
    <name type="scientific">Tribolium castaneum</name>
    <name type="common">Red flour beetle</name>
    <dbReference type="NCBI Taxonomy" id="7070"/>
    <lineage>
        <taxon>Eukaryota</taxon>
        <taxon>Metazoa</taxon>
        <taxon>Ecdysozoa</taxon>
        <taxon>Arthropoda</taxon>
        <taxon>Hexapoda</taxon>
        <taxon>Insecta</taxon>
        <taxon>Pterygota</taxon>
        <taxon>Neoptera</taxon>
        <taxon>Endopterygota</taxon>
        <taxon>Coleoptera</taxon>
        <taxon>Polyphaga</taxon>
        <taxon>Cucujiformia</taxon>
        <taxon>Tenebrionidae</taxon>
        <taxon>Tenebrionidae incertae sedis</taxon>
        <taxon>Tribolium</taxon>
    </lineage>
</organism>
<dbReference type="Pfam" id="PF23611">
    <property type="entry name" value="zf-C2H2_16"/>
    <property type="match status" value="1"/>
</dbReference>
<dbReference type="SMART" id="SM00868">
    <property type="entry name" value="zf-AD"/>
    <property type="match status" value="1"/>
</dbReference>
<dbReference type="GO" id="GO:0006357">
    <property type="term" value="P:regulation of transcription by RNA polymerase II"/>
    <property type="evidence" value="ECO:0000318"/>
    <property type="project" value="GO_Central"/>
</dbReference>
<dbReference type="eggNOG" id="KOG1721">
    <property type="taxonomic scope" value="Eukaryota"/>
</dbReference>
<comment type="subcellular location">
    <subcellularLocation>
        <location evidence="1">Nucleus</location>
    </subcellularLocation>
</comment>
<evidence type="ECO:0000256" key="7">
    <source>
        <dbReference type="PROSITE-ProRule" id="PRU00042"/>
    </source>
</evidence>
<evidence type="ECO:0000313" key="12">
    <source>
        <dbReference type="Proteomes" id="UP000007266"/>
    </source>
</evidence>
<dbReference type="Proteomes" id="UP000007266">
    <property type="component" value="Linkage group 6"/>
</dbReference>
<keyword evidence="4 7" id="KW-0863">Zinc-finger</keyword>
<evidence type="ECO:0000259" key="9">
    <source>
        <dbReference type="PROSITE" id="PS50157"/>
    </source>
</evidence>
<dbReference type="PROSITE" id="PS00028">
    <property type="entry name" value="ZINC_FINGER_C2H2_1"/>
    <property type="match status" value="1"/>
</dbReference>
<evidence type="ECO:0000256" key="6">
    <source>
        <dbReference type="ARBA" id="ARBA00023242"/>
    </source>
</evidence>
<dbReference type="GO" id="GO:0005634">
    <property type="term" value="C:nucleus"/>
    <property type="evidence" value="ECO:0007669"/>
    <property type="project" value="UniProtKB-SubCell"/>
</dbReference>
<dbReference type="Pfam" id="PF00096">
    <property type="entry name" value="zf-C2H2"/>
    <property type="match status" value="1"/>
</dbReference>
<dbReference type="OrthoDB" id="6713977at2759"/>
<evidence type="ECO:0000256" key="8">
    <source>
        <dbReference type="PROSITE-ProRule" id="PRU01263"/>
    </source>
</evidence>
<keyword evidence="3" id="KW-0677">Repeat</keyword>
<dbReference type="SUPFAM" id="SSF57667">
    <property type="entry name" value="beta-beta-alpha zinc fingers"/>
    <property type="match status" value="2"/>
</dbReference>
<feature type="domain" description="C2H2-type" evidence="9">
    <location>
        <begin position="263"/>
        <end position="290"/>
    </location>
</feature>
<evidence type="ECO:0000256" key="4">
    <source>
        <dbReference type="ARBA" id="ARBA00022771"/>
    </source>
</evidence>
<keyword evidence="12" id="KW-1185">Reference proteome</keyword>
<dbReference type="Gene3D" id="3.30.160.60">
    <property type="entry name" value="Classic Zinc Finger"/>
    <property type="match status" value="3"/>
</dbReference>
<dbReference type="PROSITE" id="PS51915">
    <property type="entry name" value="ZAD"/>
    <property type="match status" value="1"/>
</dbReference>
<reference evidence="11 12" key="1">
    <citation type="journal article" date="2008" name="Nature">
        <title>The genome of the model beetle and pest Tribolium castaneum.</title>
        <authorList>
            <consortium name="Tribolium Genome Sequencing Consortium"/>
            <person name="Richards S."/>
            <person name="Gibbs R.A."/>
            <person name="Weinstock G.M."/>
            <person name="Brown S.J."/>
            <person name="Denell R."/>
            <person name="Beeman R.W."/>
            <person name="Gibbs R."/>
            <person name="Beeman R.W."/>
            <person name="Brown S.J."/>
            <person name="Bucher G."/>
            <person name="Friedrich M."/>
            <person name="Grimmelikhuijzen C.J."/>
            <person name="Klingler M."/>
            <person name="Lorenzen M."/>
            <person name="Richards S."/>
            <person name="Roth S."/>
            <person name="Schroder R."/>
            <person name="Tautz D."/>
            <person name="Zdobnov E.M."/>
            <person name="Muzny D."/>
            <person name="Gibbs R.A."/>
            <person name="Weinstock G.M."/>
            <person name="Attaway T."/>
            <person name="Bell S."/>
            <person name="Buhay C.J."/>
            <person name="Chandrabose M.N."/>
            <person name="Chavez D."/>
            <person name="Clerk-Blankenburg K.P."/>
            <person name="Cree A."/>
            <person name="Dao M."/>
            <person name="Davis C."/>
            <person name="Chacko J."/>
            <person name="Dinh H."/>
            <person name="Dugan-Rocha S."/>
            <person name="Fowler G."/>
            <person name="Garner T.T."/>
            <person name="Garnes J."/>
            <person name="Gnirke A."/>
            <person name="Hawes A."/>
            <person name="Hernandez J."/>
            <person name="Hines S."/>
            <person name="Holder M."/>
            <person name="Hume J."/>
            <person name="Jhangiani S.N."/>
            <person name="Joshi V."/>
            <person name="Khan Z.M."/>
            <person name="Jackson L."/>
            <person name="Kovar C."/>
            <person name="Kowis A."/>
            <person name="Lee S."/>
            <person name="Lewis L.R."/>
            <person name="Margolis J."/>
            <person name="Morgan M."/>
            <person name="Nazareth L.V."/>
            <person name="Nguyen N."/>
            <person name="Okwuonu G."/>
            <person name="Parker D."/>
            <person name="Richards S."/>
            <person name="Ruiz S.J."/>
            <person name="Santibanez J."/>
            <person name="Savard J."/>
            <person name="Scherer S.E."/>
            <person name="Schneider B."/>
            <person name="Sodergren E."/>
            <person name="Tautz D."/>
            <person name="Vattahil S."/>
            <person name="Villasana D."/>
            <person name="White C.S."/>
            <person name="Wright R."/>
            <person name="Park Y."/>
            <person name="Beeman R.W."/>
            <person name="Lord J."/>
            <person name="Oppert B."/>
            <person name="Lorenzen M."/>
            <person name="Brown S."/>
            <person name="Wang L."/>
            <person name="Savard J."/>
            <person name="Tautz D."/>
            <person name="Richards S."/>
            <person name="Weinstock G."/>
            <person name="Gibbs R.A."/>
            <person name="Liu Y."/>
            <person name="Worley K."/>
            <person name="Weinstock G."/>
            <person name="Elsik C.G."/>
            <person name="Reese J.T."/>
            <person name="Elhaik E."/>
            <person name="Landan G."/>
            <person name="Graur D."/>
            <person name="Arensburger P."/>
            <person name="Atkinson P."/>
            <person name="Beeman R.W."/>
            <person name="Beidler J."/>
            <person name="Brown S.J."/>
            <person name="Demuth J.P."/>
            <person name="Drury D.W."/>
            <person name="Du Y.Z."/>
            <person name="Fujiwara H."/>
            <person name="Lorenzen M."/>
            <person name="Maselli V."/>
            <person name="Osanai M."/>
            <person name="Park Y."/>
            <person name="Robertson H.M."/>
            <person name="Tu Z."/>
            <person name="Wang J.J."/>
            <person name="Wang S."/>
            <person name="Richards S."/>
            <person name="Song H."/>
            <person name="Zhang L."/>
            <person name="Sodergren E."/>
            <person name="Werner D."/>
            <person name="Stanke M."/>
            <person name="Morgenstern B."/>
            <person name="Solovyev V."/>
            <person name="Kosarev P."/>
            <person name="Brown G."/>
            <person name="Chen H.C."/>
            <person name="Ermolaeva O."/>
            <person name="Hlavina W."/>
            <person name="Kapustin Y."/>
            <person name="Kiryutin B."/>
            <person name="Kitts P."/>
            <person name="Maglott D."/>
            <person name="Pruitt K."/>
            <person name="Sapojnikov V."/>
            <person name="Souvorov A."/>
            <person name="Mackey A.J."/>
            <person name="Waterhouse R.M."/>
            <person name="Wyder S."/>
            <person name="Zdobnov E.M."/>
            <person name="Zdobnov E.M."/>
            <person name="Wyder S."/>
            <person name="Kriventseva E.V."/>
            <person name="Kadowaki T."/>
            <person name="Bork P."/>
            <person name="Aranda M."/>
            <person name="Bao R."/>
            <person name="Beermann A."/>
            <person name="Berns N."/>
            <person name="Bolognesi R."/>
            <person name="Bonneton F."/>
            <person name="Bopp D."/>
            <person name="Brown S.J."/>
            <person name="Bucher G."/>
            <person name="Butts T."/>
            <person name="Chaumot A."/>
            <person name="Denell R.E."/>
            <person name="Ferrier D.E."/>
            <person name="Friedrich M."/>
            <person name="Gordon C.M."/>
            <person name="Jindra M."/>
            <person name="Klingler M."/>
            <person name="Lan Q."/>
            <person name="Lattorff H.M."/>
            <person name="Laudet V."/>
            <person name="von Levetsow C."/>
            <person name="Liu Z."/>
            <person name="Lutz R."/>
            <person name="Lynch J.A."/>
            <person name="da Fonseca R.N."/>
            <person name="Posnien N."/>
            <person name="Reuter R."/>
            <person name="Roth S."/>
            <person name="Savard J."/>
            <person name="Schinko J.B."/>
            <person name="Schmitt C."/>
            <person name="Schoppmeier M."/>
            <person name="Schroder R."/>
            <person name="Shippy T.D."/>
            <person name="Simonnet F."/>
            <person name="Marques-Souza H."/>
            <person name="Tautz D."/>
            <person name="Tomoyasu Y."/>
            <person name="Trauner J."/>
            <person name="Van der Zee M."/>
            <person name="Vervoort M."/>
            <person name="Wittkopp N."/>
            <person name="Wimmer E.A."/>
            <person name="Yang X."/>
            <person name="Jones A.K."/>
            <person name="Sattelle D.B."/>
            <person name="Ebert P.R."/>
            <person name="Nelson D."/>
            <person name="Scott J.G."/>
            <person name="Beeman R.W."/>
            <person name="Muthukrishnan S."/>
            <person name="Kramer K.J."/>
            <person name="Arakane Y."/>
            <person name="Beeman R.W."/>
            <person name="Zhu Q."/>
            <person name="Hogenkamp D."/>
            <person name="Dixit R."/>
            <person name="Oppert B."/>
            <person name="Jiang H."/>
            <person name="Zou Z."/>
            <person name="Marshall J."/>
            <person name="Elpidina E."/>
            <person name="Vinokurov K."/>
            <person name="Oppert C."/>
            <person name="Zou Z."/>
            <person name="Evans J."/>
            <person name="Lu Z."/>
            <person name="Zhao P."/>
            <person name="Sumathipala N."/>
            <person name="Altincicek B."/>
            <person name="Vilcinskas A."/>
            <person name="Williams M."/>
            <person name="Hultmark D."/>
            <person name="Hetru C."/>
            <person name="Jiang H."/>
            <person name="Grimmelikhuijzen C.J."/>
            <person name="Hauser F."/>
            <person name="Cazzamali G."/>
            <person name="Williamson M."/>
            <person name="Park Y."/>
            <person name="Li B."/>
            <person name="Tanaka Y."/>
            <person name="Predel R."/>
            <person name="Neupert S."/>
            <person name="Schachtner J."/>
            <person name="Verleyen P."/>
            <person name="Raible F."/>
            <person name="Bork P."/>
            <person name="Friedrich M."/>
            <person name="Walden K.K."/>
            <person name="Robertson H.M."/>
            <person name="Angeli S."/>
            <person name="Foret S."/>
            <person name="Bucher G."/>
            <person name="Schuetz S."/>
            <person name="Maleszka R."/>
            <person name="Wimmer E.A."/>
            <person name="Beeman R.W."/>
            <person name="Lorenzen M."/>
            <person name="Tomoyasu Y."/>
            <person name="Miller S.C."/>
            <person name="Grossmann D."/>
            <person name="Bucher G."/>
        </authorList>
    </citation>
    <scope>NUCLEOTIDE SEQUENCE [LARGE SCALE GENOMIC DNA]</scope>
    <source>
        <strain evidence="11 12">Georgia GA2</strain>
    </source>
</reference>
<dbReference type="OMA" id="TENYACS"/>
<feature type="domain" description="C2H2-type" evidence="9">
    <location>
        <begin position="174"/>
        <end position="202"/>
    </location>
</feature>
<dbReference type="GO" id="GO:0000981">
    <property type="term" value="F:DNA-binding transcription factor activity, RNA polymerase II-specific"/>
    <property type="evidence" value="ECO:0000318"/>
    <property type="project" value="GO_Central"/>
</dbReference>
<gene>
    <name evidence="11" type="primary">AUGUSTUS-3.0.2_15829</name>
    <name evidence="11" type="ORF">TcasGA2_TC015829</name>
</gene>
<dbReference type="EMBL" id="KQ971348">
    <property type="protein sequence ID" value="EFA05621.1"/>
    <property type="molecule type" value="Genomic_DNA"/>
</dbReference>
<dbReference type="InterPro" id="IPR036236">
    <property type="entry name" value="Znf_C2H2_sf"/>
</dbReference>
<feature type="binding site" evidence="8">
    <location>
        <position position="8"/>
    </location>
    <ligand>
        <name>Zn(2+)</name>
        <dbReference type="ChEBI" id="CHEBI:29105"/>
    </ligand>
</feature>
<feature type="domain" description="C2H2-type" evidence="9">
    <location>
        <begin position="203"/>
        <end position="231"/>
    </location>
</feature>
<evidence type="ECO:0000256" key="2">
    <source>
        <dbReference type="ARBA" id="ARBA00022723"/>
    </source>
</evidence>
<evidence type="ECO:0000256" key="3">
    <source>
        <dbReference type="ARBA" id="ARBA00022737"/>
    </source>
</evidence>
<feature type="domain" description="ZAD" evidence="10">
    <location>
        <begin position="3"/>
        <end position="82"/>
    </location>
</feature>
<feature type="binding site" evidence="8">
    <location>
        <position position="55"/>
    </location>
    <ligand>
        <name>Zn(2+)</name>
        <dbReference type="ChEBI" id="CHEBI:29105"/>
    </ligand>
</feature>
<reference evidence="11 12" key="2">
    <citation type="journal article" date="2010" name="Nucleic Acids Res.">
        <title>BeetleBase in 2010: revisions to provide comprehensive genomic information for Tribolium castaneum.</title>
        <authorList>
            <person name="Kim H.S."/>
            <person name="Murphy T."/>
            <person name="Xia J."/>
            <person name="Caragea D."/>
            <person name="Park Y."/>
            <person name="Beeman R.W."/>
            <person name="Lorenzen M.D."/>
            <person name="Butcher S."/>
            <person name="Manak J.R."/>
            <person name="Brown S.J."/>
        </authorList>
    </citation>
    <scope>NUCLEOTIDE SEQUENCE [LARGE SCALE GENOMIC DNA]</scope>
    <source>
        <strain evidence="11 12">Georgia GA2</strain>
    </source>
</reference>
<evidence type="ECO:0000256" key="5">
    <source>
        <dbReference type="ARBA" id="ARBA00022833"/>
    </source>
</evidence>
<feature type="binding site" evidence="8">
    <location>
        <position position="58"/>
    </location>
    <ligand>
        <name>Zn(2+)</name>
        <dbReference type="ChEBI" id="CHEBI:29105"/>
    </ligand>
</feature>
<evidence type="ECO:0000313" key="11">
    <source>
        <dbReference type="EMBL" id="EFA05621.1"/>
    </source>
</evidence>
<dbReference type="Pfam" id="PF07776">
    <property type="entry name" value="zf-AD"/>
    <property type="match status" value="1"/>
</dbReference>
<keyword evidence="2 8" id="KW-0479">Metal-binding</keyword>
<dbReference type="PhylomeDB" id="D2A461"/>
<keyword evidence="5 8" id="KW-0862">Zinc</keyword>
<accession>D2A461</accession>
<protein>
    <submittedName>
        <fullName evidence="11">Zinc finger protein 142-like Protein</fullName>
    </submittedName>
</protein>
<feature type="binding site" evidence="8">
    <location>
        <position position="5"/>
    </location>
    <ligand>
        <name>Zn(2+)</name>
        <dbReference type="ChEBI" id="CHEBI:29105"/>
    </ligand>
</feature>
<dbReference type="InParanoid" id="D2A461"/>